<sequence>MTLNATQVEQFKRKGYVFPLDILDGKESADLRRRLEAYEATQGGKL</sequence>
<gene>
    <name evidence="1" type="ORF">METZ01_LOCUS495955</name>
</gene>
<proteinExistence type="predicted"/>
<accession>A0A383DFD3</accession>
<dbReference type="AlphaFoldDB" id="A0A383DFD3"/>
<reference evidence="1" key="1">
    <citation type="submission" date="2018-05" db="EMBL/GenBank/DDBJ databases">
        <authorList>
            <person name="Lanie J.A."/>
            <person name="Ng W.-L."/>
            <person name="Kazmierczak K.M."/>
            <person name="Andrzejewski T.M."/>
            <person name="Davidsen T.M."/>
            <person name="Wayne K.J."/>
            <person name="Tettelin H."/>
            <person name="Glass J.I."/>
            <person name="Rusch D."/>
            <person name="Podicherti R."/>
            <person name="Tsui H.-C.T."/>
            <person name="Winkler M.E."/>
        </authorList>
    </citation>
    <scope>NUCLEOTIDE SEQUENCE</scope>
</reference>
<dbReference type="Gene3D" id="2.60.120.620">
    <property type="entry name" value="q2cbj1_9rhob like domain"/>
    <property type="match status" value="1"/>
</dbReference>
<organism evidence="1">
    <name type="scientific">marine metagenome</name>
    <dbReference type="NCBI Taxonomy" id="408172"/>
    <lineage>
        <taxon>unclassified sequences</taxon>
        <taxon>metagenomes</taxon>
        <taxon>ecological metagenomes</taxon>
    </lineage>
</organism>
<dbReference type="SUPFAM" id="SSF51197">
    <property type="entry name" value="Clavaminate synthase-like"/>
    <property type="match status" value="1"/>
</dbReference>
<dbReference type="EMBL" id="UINC01216809">
    <property type="protein sequence ID" value="SVE43101.1"/>
    <property type="molecule type" value="Genomic_DNA"/>
</dbReference>
<evidence type="ECO:0008006" key="2">
    <source>
        <dbReference type="Google" id="ProtNLM"/>
    </source>
</evidence>
<name>A0A383DFD3_9ZZZZ</name>
<protein>
    <recommendedName>
        <fullName evidence="2">Phytanoyl-CoA dioxygenase</fullName>
    </recommendedName>
</protein>
<feature type="non-terminal residue" evidence="1">
    <location>
        <position position="46"/>
    </location>
</feature>
<evidence type="ECO:0000313" key="1">
    <source>
        <dbReference type="EMBL" id="SVE43101.1"/>
    </source>
</evidence>